<dbReference type="InterPro" id="IPR043128">
    <property type="entry name" value="Rev_trsase/Diguanyl_cyclase"/>
</dbReference>
<gene>
    <name evidence="4" type="ORF">FYJ75_05235</name>
</gene>
<dbReference type="Pfam" id="PF00563">
    <property type="entry name" value="EAL"/>
    <property type="match status" value="1"/>
</dbReference>
<feature type="domain" description="PAS" evidence="1">
    <location>
        <begin position="348"/>
        <end position="385"/>
    </location>
</feature>
<dbReference type="InterPro" id="IPR052155">
    <property type="entry name" value="Biofilm_reg_signaling"/>
</dbReference>
<dbReference type="PROSITE" id="PS50883">
    <property type="entry name" value="EAL"/>
    <property type="match status" value="1"/>
</dbReference>
<dbReference type="PANTHER" id="PTHR44757">
    <property type="entry name" value="DIGUANYLATE CYCLASE DGCP"/>
    <property type="match status" value="1"/>
</dbReference>
<dbReference type="PROSITE" id="PS50887">
    <property type="entry name" value="GGDEF"/>
    <property type="match status" value="1"/>
</dbReference>
<comment type="caution">
    <text evidence="4">The sequence shown here is derived from an EMBL/GenBank/DDBJ whole genome shotgun (WGS) entry which is preliminary data.</text>
</comment>
<dbReference type="EMBL" id="VUNI01000006">
    <property type="protein sequence ID" value="MST74441.1"/>
    <property type="molecule type" value="Genomic_DNA"/>
</dbReference>
<dbReference type="Gene3D" id="3.20.20.450">
    <property type="entry name" value="EAL domain"/>
    <property type="match status" value="1"/>
</dbReference>
<dbReference type="RefSeq" id="WP_154429409.1">
    <property type="nucleotide sequence ID" value="NZ_VUNI01000006.1"/>
</dbReference>
<dbReference type="InterPro" id="IPR000160">
    <property type="entry name" value="GGDEF_dom"/>
</dbReference>
<feature type="domain" description="EAL" evidence="2">
    <location>
        <begin position="629"/>
        <end position="885"/>
    </location>
</feature>
<dbReference type="SUPFAM" id="SSF55781">
    <property type="entry name" value="GAF domain-like"/>
    <property type="match status" value="1"/>
</dbReference>
<dbReference type="PROSITE" id="PS50112">
    <property type="entry name" value="PAS"/>
    <property type="match status" value="1"/>
</dbReference>
<dbReference type="NCBIfam" id="TIGR00254">
    <property type="entry name" value="GGDEF"/>
    <property type="match status" value="1"/>
</dbReference>
<organism evidence="4 5">
    <name type="scientific">Roseburia porci</name>
    <dbReference type="NCBI Taxonomy" id="2605790"/>
    <lineage>
        <taxon>Bacteria</taxon>
        <taxon>Bacillati</taxon>
        <taxon>Bacillota</taxon>
        <taxon>Clostridia</taxon>
        <taxon>Lachnospirales</taxon>
        <taxon>Lachnospiraceae</taxon>
        <taxon>Roseburia</taxon>
    </lineage>
</organism>
<dbReference type="SMART" id="SM00052">
    <property type="entry name" value="EAL"/>
    <property type="match status" value="1"/>
</dbReference>
<dbReference type="InterPro" id="IPR000014">
    <property type="entry name" value="PAS"/>
</dbReference>
<dbReference type="AlphaFoldDB" id="A0A6L5YRV3"/>
<dbReference type="CDD" id="cd01949">
    <property type="entry name" value="GGDEF"/>
    <property type="match status" value="1"/>
</dbReference>
<evidence type="ECO:0000259" key="2">
    <source>
        <dbReference type="PROSITE" id="PS50883"/>
    </source>
</evidence>
<dbReference type="CDD" id="cd01948">
    <property type="entry name" value="EAL"/>
    <property type="match status" value="1"/>
</dbReference>
<dbReference type="Proteomes" id="UP000474024">
    <property type="component" value="Unassembled WGS sequence"/>
</dbReference>
<accession>A0A6L5YRV3</accession>
<evidence type="ECO:0000313" key="5">
    <source>
        <dbReference type="Proteomes" id="UP000474024"/>
    </source>
</evidence>
<protein>
    <submittedName>
        <fullName evidence="4">EAL domain-containing protein</fullName>
    </submittedName>
</protein>
<dbReference type="Pfam" id="PF00990">
    <property type="entry name" value="GGDEF"/>
    <property type="match status" value="1"/>
</dbReference>
<reference evidence="4 5" key="1">
    <citation type="submission" date="2019-08" db="EMBL/GenBank/DDBJ databases">
        <title>In-depth cultivation of the pig gut microbiome towards novel bacterial diversity and tailored functional studies.</title>
        <authorList>
            <person name="Wylensek D."/>
            <person name="Hitch T.C.A."/>
            <person name="Clavel T."/>
        </authorList>
    </citation>
    <scope>NUCLEOTIDE SEQUENCE [LARGE SCALE GENOMIC DNA]</scope>
    <source>
        <strain evidence="4 5">MUC/MUC-530-WT-4D</strain>
    </source>
</reference>
<dbReference type="SUPFAM" id="SSF141868">
    <property type="entry name" value="EAL domain-like"/>
    <property type="match status" value="1"/>
</dbReference>
<feature type="domain" description="GGDEF" evidence="3">
    <location>
        <begin position="488"/>
        <end position="620"/>
    </location>
</feature>
<dbReference type="SUPFAM" id="SSF55785">
    <property type="entry name" value="PYP-like sensor domain (PAS domain)"/>
    <property type="match status" value="1"/>
</dbReference>
<dbReference type="InterPro" id="IPR029787">
    <property type="entry name" value="Nucleotide_cyclase"/>
</dbReference>
<dbReference type="Pfam" id="PF13188">
    <property type="entry name" value="PAS_8"/>
    <property type="match status" value="1"/>
</dbReference>
<dbReference type="InterPro" id="IPR001633">
    <property type="entry name" value="EAL_dom"/>
</dbReference>
<dbReference type="InterPro" id="IPR035965">
    <property type="entry name" value="PAS-like_dom_sf"/>
</dbReference>
<keyword evidence="5" id="KW-1185">Reference proteome</keyword>
<dbReference type="PANTHER" id="PTHR44757:SF2">
    <property type="entry name" value="BIOFILM ARCHITECTURE MAINTENANCE PROTEIN MBAA"/>
    <property type="match status" value="1"/>
</dbReference>
<dbReference type="InterPro" id="IPR035919">
    <property type="entry name" value="EAL_sf"/>
</dbReference>
<proteinExistence type="predicted"/>
<evidence type="ECO:0000259" key="3">
    <source>
        <dbReference type="PROSITE" id="PS50887"/>
    </source>
</evidence>
<sequence length="885" mass="101439">MMMSGAKDKFNNMGNDLIDVKLVQRLQKQFCKANNIYLGCMSRDQSYVTEPYGSEEEITFLECMLDIEACKDTIRNLMTDGIENVIELEQKVPFLKTYGVAVKIEGITQIVWIATAVLEEKITEDSIVPESMMKTTEERFLKSLEFLEVLSKQLFAIRMDELIAQDAIQKSAASEKQIKTELDRSETMTAIVKMLESENGFVKIVDDILEIVCNHMEIEAGCLLQLQPNSGLVDMICEYRKDTGESGMSQCQNIPREQIPFFNDKPYLISANTPLPEQFRSLFGKLGISAAIFLPVELKQKVTMYLCFLEFQRERIWDLKDIKFLNDVKRIIQSILSKRIAKNSLASSYASLEAILENVGCGIYVMDQDQKAILYRNQKFSQLFGNSMKAGKLDQIIYSRKDQGRDHFFEELYSPEEDKWFDMYKTHIEWVDGRKVSLCTVYDVTDKKLYQQKIEKQANNDFLTGLYNRMRCEHDLEQYIKQAKDAGGEGALLYIDLDDFKHINDGLGHQYGDILLKAISKSLQKIHGVEGTCYRMGGDEFIIIITNTHYQMLDEICNNISQIFTKPWYLKGGDYYCTMSMGIVKFPTDGATVEEVIQKADTALFEAKRNGKNRISYYDEQTEASSYRRLDLEKNMRNATMNACREFEVFYQPIVDLNSENNSCCGAEALVRWNSEQMGFIAPTDFIPLAEYLGLINPIGEYVLEQAAKKCKYWNDMGHPEYKINVNLSVVQLLQNDIVDKIRSVLESTGINPKNLTLEVTESLAINDMDRMKWILSQIKELGVRVALDDFGTGYSSLNHIREMPIDVIKIDRCFIEHIAEDDFSDAFVKMVAELASTIGVAICVEGVEDTRQLEMIKRMKISLGQGYLFGKPMPIEEFEKNYVM</sequence>
<evidence type="ECO:0000259" key="1">
    <source>
        <dbReference type="PROSITE" id="PS50112"/>
    </source>
</evidence>
<dbReference type="SMART" id="SM00267">
    <property type="entry name" value="GGDEF"/>
    <property type="match status" value="1"/>
</dbReference>
<evidence type="ECO:0000313" key="4">
    <source>
        <dbReference type="EMBL" id="MST74441.1"/>
    </source>
</evidence>
<dbReference type="SUPFAM" id="SSF55073">
    <property type="entry name" value="Nucleotide cyclase"/>
    <property type="match status" value="1"/>
</dbReference>
<dbReference type="Gene3D" id="3.30.70.270">
    <property type="match status" value="1"/>
</dbReference>
<name>A0A6L5YRV3_9FIRM</name>